<accession>B9XAM4</accession>
<dbReference type="InterPro" id="IPR059186">
    <property type="entry name" value="SACTE_4363"/>
</dbReference>
<dbReference type="InterPro" id="IPR007110">
    <property type="entry name" value="Ig-like_dom"/>
</dbReference>
<dbReference type="InterPro" id="IPR003599">
    <property type="entry name" value="Ig_sub"/>
</dbReference>
<dbReference type="RefSeq" id="WP_007412872.1">
    <property type="nucleotide sequence ID" value="NZ_ABOX02000002.1"/>
</dbReference>
<dbReference type="SUPFAM" id="SSF49373">
    <property type="entry name" value="Invasin/intimin cell-adhesion fragments"/>
    <property type="match status" value="3"/>
</dbReference>
<feature type="domain" description="Big-1" evidence="4">
    <location>
        <begin position="390"/>
        <end position="482"/>
    </location>
</feature>
<evidence type="ECO:0000256" key="1">
    <source>
        <dbReference type="ARBA" id="ARBA00010116"/>
    </source>
</evidence>
<dbReference type="OrthoDB" id="220114at2"/>
<proteinExistence type="inferred from homology"/>
<dbReference type="Pfam" id="PF02369">
    <property type="entry name" value="Big_1"/>
    <property type="match status" value="2"/>
</dbReference>
<feature type="domain" description="Big-1" evidence="4">
    <location>
        <begin position="491"/>
        <end position="584"/>
    </location>
</feature>
<evidence type="ECO:0000256" key="2">
    <source>
        <dbReference type="SAM" id="SignalP"/>
    </source>
</evidence>
<dbReference type="STRING" id="320771.Cflav_PD5694"/>
<feature type="signal peptide" evidence="2">
    <location>
        <begin position="1"/>
        <end position="30"/>
    </location>
</feature>
<evidence type="ECO:0000259" key="3">
    <source>
        <dbReference type="PROSITE" id="PS50835"/>
    </source>
</evidence>
<dbReference type="Gene3D" id="2.60.40.10">
    <property type="entry name" value="Immunoglobulins"/>
    <property type="match status" value="7"/>
</dbReference>
<keyword evidence="2" id="KW-0732">Signal</keyword>
<dbReference type="PROSITE" id="PS50835">
    <property type="entry name" value="IG_LIKE"/>
    <property type="match status" value="1"/>
</dbReference>
<dbReference type="Pfam" id="PF09134">
    <property type="entry name" value="Invasin_D3"/>
    <property type="match status" value="1"/>
</dbReference>
<protein>
    <submittedName>
        <fullName evidence="5">Ig domain protein group 1 domain protein</fullName>
    </submittedName>
</protein>
<comment type="caution">
    <text evidence="5">The sequence shown here is derived from an EMBL/GenBank/DDBJ whole genome shotgun (WGS) entry which is preliminary data.</text>
</comment>
<name>B9XAM4_PEDPL</name>
<dbReference type="EMBL" id="ABOX02000002">
    <property type="protein sequence ID" value="EEF63059.1"/>
    <property type="molecule type" value="Genomic_DNA"/>
</dbReference>
<dbReference type="InterPro" id="IPR008964">
    <property type="entry name" value="Invasin/intimin_cell_adhesion"/>
</dbReference>
<feature type="domain" description="Big-1" evidence="4">
    <location>
        <begin position="282"/>
        <end position="382"/>
    </location>
</feature>
<dbReference type="CDD" id="cd23669">
    <property type="entry name" value="GH55_SacteLam55A-like"/>
    <property type="match status" value="1"/>
</dbReference>
<feature type="chain" id="PRO_5002894241" evidence="2">
    <location>
        <begin position="31"/>
        <end position="1977"/>
    </location>
</feature>
<reference evidence="5 6" key="1">
    <citation type="journal article" date="2011" name="J. Bacteriol.">
        <title>Genome sequence of 'Pedosphaera parvula' Ellin514, an aerobic Verrucomicrobial isolate from pasture soil.</title>
        <authorList>
            <person name="Kant R."/>
            <person name="van Passel M.W."/>
            <person name="Sangwan P."/>
            <person name="Palva A."/>
            <person name="Lucas S."/>
            <person name="Copeland A."/>
            <person name="Lapidus A."/>
            <person name="Glavina Del Rio T."/>
            <person name="Dalin E."/>
            <person name="Tice H."/>
            <person name="Bruce D."/>
            <person name="Goodwin L."/>
            <person name="Pitluck S."/>
            <person name="Chertkov O."/>
            <person name="Larimer F.W."/>
            <person name="Land M.L."/>
            <person name="Hauser L."/>
            <person name="Brettin T.S."/>
            <person name="Detter J.C."/>
            <person name="Han S."/>
            <person name="de Vos W.M."/>
            <person name="Janssen P.H."/>
            <person name="Smidt H."/>
        </authorList>
    </citation>
    <scope>NUCLEOTIDE SEQUENCE [LARGE SCALE GENOMIC DNA]</scope>
    <source>
        <strain evidence="5 6">Ellin514</strain>
    </source>
</reference>
<dbReference type="SMART" id="SM00634">
    <property type="entry name" value="BID_1"/>
    <property type="match status" value="3"/>
</dbReference>
<dbReference type="InterPro" id="IPR032179">
    <property type="entry name" value="Cry22Aa_Ig-like"/>
</dbReference>
<dbReference type="SUPFAM" id="SSF48726">
    <property type="entry name" value="Immunoglobulin"/>
    <property type="match status" value="2"/>
</dbReference>
<sequence precursor="true">MKLQIKKMLGWASSALASATLLLFGASAPAAQVIQTLPFYDSFDYNQATGLAPASSTVWETCFSTANIQTALNSLTLAGFAPSAGNSVFGATAGTRFAGTQFTSQSSVEGNAVYLSFLYQETAYPASSSAVIGFLDSTNIGTSSSAPVPAQAGLALIMDHTGHIGINSGSTTATGARFESAATPLNTTVLIVVRYTFHPGSHDVVDLWVNPASASYGAATAPASDATVTNTYNLALIADFTISYRGSDSSFGEKWDEVRIGTTWPQAVPASNQPGIASAPHSLMTTASSASIVADGVSTTIVKMQARDLNGVNLTTGGATVTFATAAGMLSPTTDNGNGTYQATLTSSTTPTTAKITAKLGGTSIATIGTATNSSSLSVNFVLGPVSGTASTAVANPTTAAADGATASTITVTAMDDYGHALPGQTVSLSVSGSGNSVSTPAATDVNGRTTATLTSTEAETKTITVTIGSTQINAQPTVTFTSQGVSAFNSTAAANPNTGLVANGLSSSIIIVSAKDGSGNLLPGKTVVLAVSGSGNVLAQPDSITDTNGQLTATLTSTVAGTKIITVTVDGTVINAQPTVTFLAGPATHIAFTSQPVTTPVGLTFPAVVVQIADDFSNPVPQSGSTVTLASSAGTLSGTNPQATDSTGKAIFNDLSISQVSSALYLTANVSGFSPVQSSLFDVPPKTFYKLNNTATLNLATSWTATPGGAGPAGPPAFDGVGAWDTNSSGGTVDIGASASWYGLVYSGNGAVTVTDTSGGHTLTLGTGGLDGSSAVHSLTLNNNVALSADQTWKWTSSAFTLTLAGNLDNAGRTLTINGQSGNAGEKFNGAITGSGGLILNSNAAVTFNGTNTYTGVTKVNGGKLTINTNSSIANSAAIALASGVTFDISAVAPFTVSGGQTLAGGTNGTGTATIAAKGSAIVLAPGAQLAFTAVGNANSNSVTVAKLTVQGSVTLNGNPITVNVTGAPLPTGTYTLVTATNGFTVNGLLPMPTITGQGVAAGSVPQLAVNGQNLQLTVGLAVSPAVLTNNCGDSATFTVSPAPGGTSYQWYDPSLQPIPGATDTTLVLTNTHPSNSGTYWVVATSPVSIASNSVVLVAIDTAPPVIVLNGSNPMLIALNSTYSDPGATAYDACAGGNLAVTTSGTVNTSVEGNYTITYSAVTGAGTAGSQIRSVVVVDPPLKHLLITSTSSTPQCGSNVTFTTSVSGLPPITYQWYDNNSNAIPGATNSSYTLTAPADASVGIYTLIAQNAYNSETNTATITSVLHTAPPVMRLNGADPVDLLLNNPYVDAGATAFDLCAQASLDVSSNNPVNTAVAGTYSVTYSATTADGTPGTLTRTVIVSSVPDFGPNVLIFDPTMTNIQNQITAVYAAQKYNQFGPQRTAIMFKPGQYNNLDIPLGYYTEVIGLGQSPDDVTIFGDLYSDGVLVNENATVNFWRSAANIGVVPTNSDNTVIWAVSQGTSFRRMHVHGEVDLANHTDGNFASGGFLADSKVDTTISSIAQQQWLSRNDAFGNWSGGVWNMVFVGVSNPPAGVWPTKVYTVITNTPVIAEKPYLYCDSNGIYQVMVPALQTNSFGTTWASGPTPGSSIPISQFYVAHSDSDTAASINAALSSGLNLILTPGVYNLSASLNVTKPHTIVLGLGYPTLVPQTGTPALVISDVDGVKVGGLLFDAGPVQSTTLLKVGSGASTLNHSTDPLFLYDISMRVGGATAGSTLSCLQIDANDVVGDNLWLWRADHGAGVNWTQNACNNGLIVNGDRATMYGLFVEHQEQYQTLWNGNWGRLYFYQSELPYDPPSQSAWSHDGVNGYASYKVADQVTSHQAYGLGIYAVFIDCTNISCFNAIESPTNSQQVNFHNAITVYIAGNTSAGGTSSFDHIINGTGATLLGPGFGGTAKTGSLRLNPTFNIGAAATGSDTSVTFPSESWHSYQLQYKNALTDPAWSNVGDPIGGNDVQQTLKDSTFSTNRFYRVGSF</sequence>
<dbReference type="InterPro" id="IPR015217">
    <property type="entry name" value="Invasin_dom_3"/>
</dbReference>
<evidence type="ECO:0000313" key="6">
    <source>
        <dbReference type="Proteomes" id="UP000003688"/>
    </source>
</evidence>
<dbReference type="InterPro" id="IPR003344">
    <property type="entry name" value="Big_1_dom"/>
</dbReference>
<dbReference type="InterPro" id="IPR013783">
    <property type="entry name" value="Ig-like_fold"/>
</dbReference>
<dbReference type="SMART" id="SM00409">
    <property type="entry name" value="IG"/>
    <property type="match status" value="2"/>
</dbReference>
<keyword evidence="6" id="KW-1185">Reference proteome</keyword>
<dbReference type="Proteomes" id="UP000003688">
    <property type="component" value="Unassembled WGS sequence"/>
</dbReference>
<dbReference type="Pfam" id="PF16403">
    <property type="entry name" value="Bact_surface_Ig-like"/>
    <property type="match status" value="2"/>
</dbReference>
<feature type="domain" description="Ig-like" evidence="3">
    <location>
        <begin position="1181"/>
        <end position="1264"/>
    </location>
</feature>
<organism evidence="5 6">
    <name type="scientific">Pedosphaera parvula (strain Ellin514)</name>
    <dbReference type="NCBI Taxonomy" id="320771"/>
    <lineage>
        <taxon>Bacteria</taxon>
        <taxon>Pseudomonadati</taxon>
        <taxon>Verrucomicrobiota</taxon>
        <taxon>Pedosphaerae</taxon>
        <taxon>Pedosphaerales</taxon>
        <taxon>Pedosphaeraceae</taxon>
        <taxon>Pedosphaera</taxon>
    </lineage>
</organism>
<evidence type="ECO:0000259" key="4">
    <source>
        <dbReference type="PROSITE" id="PS51127"/>
    </source>
</evidence>
<comment type="similarity">
    <text evidence="1">Belongs to the intimin/invasin family.</text>
</comment>
<dbReference type="PROSITE" id="PS51127">
    <property type="entry name" value="BIG1"/>
    <property type="match status" value="3"/>
</dbReference>
<dbReference type="InterPro" id="IPR036179">
    <property type="entry name" value="Ig-like_dom_sf"/>
</dbReference>
<gene>
    <name evidence="5" type="ORF">Cflav_PD5694</name>
</gene>
<evidence type="ECO:0000313" key="5">
    <source>
        <dbReference type="EMBL" id="EEF63059.1"/>
    </source>
</evidence>